<dbReference type="GO" id="GO:0008967">
    <property type="term" value="F:phosphoglycolate phosphatase activity"/>
    <property type="evidence" value="ECO:0007669"/>
    <property type="project" value="TreeGrafter"/>
</dbReference>
<dbReference type="Gene3D" id="3.40.50.1000">
    <property type="entry name" value="HAD superfamily/HAD-like"/>
    <property type="match status" value="1"/>
</dbReference>
<gene>
    <name evidence="1" type="ORF">SAMN04487950_1498</name>
</gene>
<protein>
    <submittedName>
        <fullName evidence="1">Phosphoglycolate phosphatase</fullName>
    </submittedName>
</protein>
<dbReference type="EMBL" id="FOTC01000001">
    <property type="protein sequence ID" value="SFK86225.1"/>
    <property type="molecule type" value="Genomic_DNA"/>
</dbReference>
<dbReference type="STRING" id="553466.SAMN04487950_1498"/>
<dbReference type="InterPro" id="IPR023214">
    <property type="entry name" value="HAD_sf"/>
</dbReference>
<dbReference type="GO" id="GO:0006281">
    <property type="term" value="P:DNA repair"/>
    <property type="evidence" value="ECO:0007669"/>
    <property type="project" value="TreeGrafter"/>
</dbReference>
<dbReference type="SFLD" id="SFLDS00003">
    <property type="entry name" value="Haloacid_Dehalogenase"/>
    <property type="match status" value="1"/>
</dbReference>
<dbReference type="PANTHER" id="PTHR43434">
    <property type="entry name" value="PHOSPHOGLYCOLATE PHOSPHATASE"/>
    <property type="match status" value="1"/>
</dbReference>
<dbReference type="InterPro" id="IPR023198">
    <property type="entry name" value="PGP-like_dom2"/>
</dbReference>
<dbReference type="Pfam" id="PF13419">
    <property type="entry name" value="HAD_2"/>
    <property type="match status" value="1"/>
</dbReference>
<name>A0A1I4CZA8_9EURY</name>
<dbReference type="InterPro" id="IPR041492">
    <property type="entry name" value="HAD_2"/>
</dbReference>
<dbReference type="Gene3D" id="1.10.150.240">
    <property type="entry name" value="Putative phosphatase, domain 2"/>
    <property type="match status" value="1"/>
</dbReference>
<accession>A0A1I4CZA8</accession>
<evidence type="ECO:0000313" key="1">
    <source>
        <dbReference type="EMBL" id="SFK86225.1"/>
    </source>
</evidence>
<dbReference type="RefSeq" id="WP_089867721.1">
    <property type="nucleotide sequence ID" value="NZ_FOTC01000001.1"/>
</dbReference>
<dbReference type="AlphaFoldDB" id="A0A1I4CZA8"/>
<evidence type="ECO:0000313" key="2">
    <source>
        <dbReference type="Proteomes" id="UP000199607"/>
    </source>
</evidence>
<dbReference type="Proteomes" id="UP000199607">
    <property type="component" value="Unassembled WGS sequence"/>
</dbReference>
<organism evidence="1 2">
    <name type="scientific">Halogranum rubrum</name>
    <dbReference type="NCBI Taxonomy" id="553466"/>
    <lineage>
        <taxon>Archaea</taxon>
        <taxon>Methanobacteriati</taxon>
        <taxon>Methanobacteriota</taxon>
        <taxon>Stenosarchaea group</taxon>
        <taxon>Halobacteria</taxon>
        <taxon>Halobacteriales</taxon>
        <taxon>Haloferacaceae</taxon>
    </lineage>
</organism>
<sequence length="186" mass="19757">MNSVSATVADLTEFDAVVYDLDGTLVHLAVNWNDVASDVIGVFADAGVDASEYDLWGMLDLADEHGLRIDVEAAIAEHETVGAEKSQRLPLADTVATVADEIPVGVCSLNCEAACRTALDVHDLSDDVDTVVGRDSVATRKPDPEPLLATLRGLGVDPSEAIFVGDSRRDEVTAERAGAAFRYVEE</sequence>
<proteinExistence type="predicted"/>
<dbReference type="PANTHER" id="PTHR43434:SF1">
    <property type="entry name" value="PHOSPHOGLYCOLATE PHOSPHATASE"/>
    <property type="match status" value="1"/>
</dbReference>
<dbReference type="SUPFAM" id="SSF56784">
    <property type="entry name" value="HAD-like"/>
    <property type="match status" value="1"/>
</dbReference>
<dbReference type="InterPro" id="IPR050155">
    <property type="entry name" value="HAD-like_hydrolase_sf"/>
</dbReference>
<keyword evidence="2" id="KW-1185">Reference proteome</keyword>
<dbReference type="SFLD" id="SFLDG01129">
    <property type="entry name" value="C1.5:_HAD__Beta-PGM__Phosphata"/>
    <property type="match status" value="1"/>
</dbReference>
<reference evidence="2" key="1">
    <citation type="submission" date="2016-10" db="EMBL/GenBank/DDBJ databases">
        <authorList>
            <person name="Varghese N."/>
            <person name="Submissions S."/>
        </authorList>
    </citation>
    <scope>NUCLEOTIDE SEQUENCE [LARGE SCALE GENOMIC DNA]</scope>
    <source>
        <strain evidence="2">CGMCC 1.7738</strain>
    </source>
</reference>
<dbReference type="InterPro" id="IPR036412">
    <property type="entry name" value="HAD-like_sf"/>
</dbReference>